<geneLocation type="plasmid" evidence="2">
    <name>pMaq22A_1p DNA</name>
</geneLocation>
<evidence type="ECO:0000313" key="2">
    <source>
        <dbReference type="Proteomes" id="UP000061432"/>
    </source>
</evidence>
<keyword evidence="1" id="KW-0614">Plasmid</keyword>
<organism evidence="1 2">
    <name type="scientific">Methylobacterium aquaticum</name>
    <dbReference type="NCBI Taxonomy" id="270351"/>
    <lineage>
        <taxon>Bacteria</taxon>
        <taxon>Pseudomonadati</taxon>
        <taxon>Pseudomonadota</taxon>
        <taxon>Alphaproteobacteria</taxon>
        <taxon>Hyphomicrobiales</taxon>
        <taxon>Methylobacteriaceae</taxon>
        <taxon>Methylobacterium</taxon>
    </lineage>
</organism>
<dbReference type="Proteomes" id="UP000061432">
    <property type="component" value="Plasmid pMaq22A_1p"/>
</dbReference>
<reference evidence="2" key="2">
    <citation type="submission" date="2015-01" db="EMBL/GenBank/DDBJ databases">
        <title>Complete genome sequence of Methylobacterium aquaticum strain 22A.</title>
        <authorList>
            <person name="Tani A."/>
            <person name="Ogura Y."/>
            <person name="Hayashi T."/>
        </authorList>
    </citation>
    <scope>NUCLEOTIDE SEQUENCE [LARGE SCALE GENOMIC DNA]</scope>
    <source>
        <strain evidence="2">MA-22A</strain>
        <plasmid evidence="2">Plasmid pMaq22A_1p DNA</plasmid>
    </source>
</reference>
<gene>
    <name evidence="1" type="ORF">Maq22A_1p36905</name>
</gene>
<protein>
    <submittedName>
        <fullName evidence="1">Uncharacterized protein</fullName>
    </submittedName>
</protein>
<dbReference type="PATRIC" id="fig|270351.10.peg.6656"/>
<reference evidence="1 2" key="1">
    <citation type="journal article" date="2015" name="Genome Announc.">
        <title>Complete Genome Sequence of Methylobacterium aquaticum Strain 22A, Isolated from Racomitrium japonicum Moss.</title>
        <authorList>
            <person name="Tani A."/>
            <person name="Ogura Y."/>
            <person name="Hayashi T."/>
            <person name="Kimbara K."/>
        </authorList>
    </citation>
    <scope>NUCLEOTIDE SEQUENCE [LARGE SCALE GENOMIC DNA]</scope>
    <source>
        <strain evidence="1 2">MA-22A</strain>
        <plasmid evidence="2">Plasmid pMaq22A_1p DNA</plasmid>
    </source>
</reference>
<dbReference type="KEGG" id="maqu:Maq22A_1p36905"/>
<sequence length="91" mass="10098">MTVAFDYEVTLATPAGLRVLTAQTEREVALMAKSVLRRHGGSPLRIGVTIACRDPGALRRIASYLNDVSLELDREWRGTTPSSYRGMFLFP</sequence>
<dbReference type="EMBL" id="AP014705">
    <property type="protein sequence ID" value="BAQ49574.1"/>
    <property type="molecule type" value="Genomic_DNA"/>
</dbReference>
<evidence type="ECO:0000313" key="1">
    <source>
        <dbReference type="EMBL" id="BAQ49574.1"/>
    </source>
</evidence>
<dbReference type="AlphaFoldDB" id="A0A0C6FVG7"/>
<dbReference type="OrthoDB" id="7999770at2"/>
<name>A0A0C6FVG7_9HYPH</name>
<proteinExistence type="predicted"/>
<dbReference type="RefSeq" id="WP_060850607.1">
    <property type="nucleotide sequence ID" value="NZ_AP014705.1"/>
</dbReference>
<accession>A0A0C6FVG7</accession>